<keyword evidence="2" id="KW-0547">Nucleotide-binding</keyword>
<dbReference type="Pfam" id="PF23559">
    <property type="entry name" value="WHD_DRP"/>
    <property type="match status" value="1"/>
</dbReference>
<dbReference type="EMBL" id="JBFOLK010000005">
    <property type="protein sequence ID" value="KAL2511687.1"/>
    <property type="molecule type" value="Genomic_DNA"/>
</dbReference>
<dbReference type="Gene3D" id="3.80.10.10">
    <property type="entry name" value="Ribonuclease Inhibitor"/>
    <property type="match status" value="1"/>
</dbReference>
<evidence type="ECO:0000256" key="2">
    <source>
        <dbReference type="ARBA" id="ARBA00022741"/>
    </source>
</evidence>
<keyword evidence="3" id="KW-0067">ATP-binding</keyword>
<evidence type="ECO:0000256" key="3">
    <source>
        <dbReference type="ARBA" id="ARBA00022840"/>
    </source>
</evidence>
<comment type="caution">
    <text evidence="6">The sequence shown here is derived from an EMBL/GenBank/DDBJ whole genome shotgun (WGS) entry which is preliminary data.</text>
</comment>
<keyword evidence="1" id="KW-0677">Repeat</keyword>
<evidence type="ECO:0000259" key="5">
    <source>
        <dbReference type="Pfam" id="PF23598"/>
    </source>
</evidence>
<feature type="domain" description="Disease resistance R13L4/SHOC-2-like LRR" evidence="5">
    <location>
        <begin position="111"/>
        <end position="299"/>
    </location>
</feature>
<dbReference type="Proteomes" id="UP001604336">
    <property type="component" value="Unassembled WGS sequence"/>
</dbReference>
<dbReference type="Pfam" id="PF23598">
    <property type="entry name" value="LRR_14"/>
    <property type="match status" value="1"/>
</dbReference>
<proteinExistence type="predicted"/>
<evidence type="ECO:0000259" key="4">
    <source>
        <dbReference type="Pfam" id="PF23559"/>
    </source>
</evidence>
<feature type="domain" description="Disease resistance protein winged helix" evidence="4">
    <location>
        <begin position="2"/>
        <end position="53"/>
    </location>
</feature>
<dbReference type="SUPFAM" id="SSF52058">
    <property type="entry name" value="L domain-like"/>
    <property type="match status" value="1"/>
</dbReference>
<protein>
    <submittedName>
        <fullName evidence="6">Disease resistance protein RPM1</fullName>
    </submittedName>
</protein>
<organism evidence="6 7">
    <name type="scientific">Abeliophyllum distichum</name>
    <dbReference type="NCBI Taxonomy" id="126358"/>
    <lineage>
        <taxon>Eukaryota</taxon>
        <taxon>Viridiplantae</taxon>
        <taxon>Streptophyta</taxon>
        <taxon>Embryophyta</taxon>
        <taxon>Tracheophyta</taxon>
        <taxon>Spermatophyta</taxon>
        <taxon>Magnoliopsida</taxon>
        <taxon>eudicotyledons</taxon>
        <taxon>Gunneridae</taxon>
        <taxon>Pentapetalae</taxon>
        <taxon>asterids</taxon>
        <taxon>lamiids</taxon>
        <taxon>Lamiales</taxon>
        <taxon>Oleaceae</taxon>
        <taxon>Forsythieae</taxon>
        <taxon>Abeliophyllum</taxon>
    </lineage>
</organism>
<evidence type="ECO:0000313" key="6">
    <source>
        <dbReference type="EMBL" id="KAL2511687.1"/>
    </source>
</evidence>
<dbReference type="InterPro" id="IPR032675">
    <property type="entry name" value="LRR_dom_sf"/>
</dbReference>
<evidence type="ECO:0000256" key="1">
    <source>
        <dbReference type="ARBA" id="ARBA00022737"/>
    </source>
</evidence>
<dbReference type="PANTHER" id="PTHR47186">
    <property type="entry name" value="LEUCINE-RICH REPEAT-CONTAINING PROTEIN 57"/>
    <property type="match status" value="1"/>
</dbReference>
<dbReference type="InterPro" id="IPR055414">
    <property type="entry name" value="LRR_R13L4/SHOC2-like"/>
</dbReference>
<evidence type="ECO:0000313" key="7">
    <source>
        <dbReference type="Proteomes" id="UP001604336"/>
    </source>
</evidence>
<dbReference type="AlphaFoldDB" id="A0ABD1TG45"/>
<keyword evidence="7" id="KW-1185">Reference proteome</keyword>
<accession>A0ABD1TG45</accession>
<gene>
    <name evidence="6" type="ORF">Adt_17287</name>
</gene>
<name>A0ABD1TG45_9LAMI</name>
<sequence>MEGFVKQKVGRTVEQVAQGYLNELANKNLILVARSKDDGSIKSFRIHDFLREMLLSKSRDQSFLMIVNEQTNECINKVRRLSIHGSWANFNPQRCVEYSYLPFDFVVGFKPPIGMGVLTSLYKLCFIEATPGIITELGKMKELRRLCILKLRREDGKDFCSSIGKLKNLQVLNISATAENEILDLDHLSSPPASLQRLYMSGRLENVPHWIKSLNNLVNVNFRWSQLRDDPLEYLQDLPNLVHLDLLMGYVGEELCFKARKFQRLKLLDLDKVEPLKQVIIEEGAMPNLEKIIIQRCTFLESVPSGIERLTNIQVLEFFDMPQEFVHKLLPDTLDGDYHKVAHIPQVYYTYWRDGAWEAHPLETKDEIGISSRPRTSIRCYDQRNSL</sequence>
<dbReference type="InterPro" id="IPR058922">
    <property type="entry name" value="WHD_DRP"/>
</dbReference>
<reference evidence="7" key="1">
    <citation type="submission" date="2024-07" db="EMBL/GenBank/DDBJ databases">
        <title>Two chromosome-level genome assemblies of Korean endemic species Abeliophyllum distichum and Forsythia ovata (Oleaceae).</title>
        <authorList>
            <person name="Jang H."/>
        </authorList>
    </citation>
    <scope>NUCLEOTIDE SEQUENCE [LARGE SCALE GENOMIC DNA]</scope>
</reference>
<dbReference type="PANTHER" id="PTHR47186:SF57">
    <property type="entry name" value="OS02G0478300 PROTEIN"/>
    <property type="match status" value="1"/>
</dbReference>